<dbReference type="Gene3D" id="3.30.530.20">
    <property type="match status" value="1"/>
</dbReference>
<dbReference type="PANTHER" id="PTHR10658">
    <property type="entry name" value="PHOSPHATIDYLINOSITOL TRANSFER PROTEIN"/>
    <property type="match status" value="1"/>
</dbReference>
<proteinExistence type="predicted"/>
<name>A0ABP0U3C1_9BRYO</name>
<evidence type="ECO:0000313" key="3">
    <source>
        <dbReference type="EMBL" id="CAK9211558.1"/>
    </source>
</evidence>
<feature type="domain" description="DUF547" evidence="2">
    <location>
        <begin position="643"/>
        <end position="774"/>
    </location>
</feature>
<dbReference type="SUPFAM" id="SSF55961">
    <property type="entry name" value="Bet v1-like"/>
    <property type="match status" value="1"/>
</dbReference>
<dbReference type="InterPro" id="IPR055261">
    <property type="entry name" value="PI_transfer_N"/>
</dbReference>
<evidence type="ECO:0000313" key="4">
    <source>
        <dbReference type="Proteomes" id="UP001497512"/>
    </source>
</evidence>
<dbReference type="CDD" id="cd07815">
    <property type="entry name" value="SRPBCC_PITP"/>
    <property type="match status" value="1"/>
</dbReference>
<organism evidence="3 4">
    <name type="scientific">Sphagnum troendelagicum</name>
    <dbReference type="NCBI Taxonomy" id="128251"/>
    <lineage>
        <taxon>Eukaryota</taxon>
        <taxon>Viridiplantae</taxon>
        <taxon>Streptophyta</taxon>
        <taxon>Embryophyta</taxon>
        <taxon>Bryophyta</taxon>
        <taxon>Sphagnophytina</taxon>
        <taxon>Sphagnopsida</taxon>
        <taxon>Sphagnales</taxon>
        <taxon>Sphagnaceae</taxon>
        <taxon>Sphagnum</taxon>
    </lineage>
</organism>
<dbReference type="EMBL" id="OZ019910">
    <property type="protein sequence ID" value="CAK9211558.1"/>
    <property type="molecule type" value="Genomic_DNA"/>
</dbReference>
<dbReference type="InterPro" id="IPR023393">
    <property type="entry name" value="START-like_dom_sf"/>
</dbReference>
<dbReference type="InterPro" id="IPR001666">
    <property type="entry name" value="PI_transfer"/>
</dbReference>
<dbReference type="CDD" id="cd19757">
    <property type="entry name" value="Bbox1"/>
    <property type="match status" value="1"/>
</dbReference>
<protein>
    <recommendedName>
        <fullName evidence="5">DUF547 domain-containing protein</fullName>
    </recommendedName>
</protein>
<reference evidence="3" key="1">
    <citation type="submission" date="2024-02" db="EMBL/GenBank/DDBJ databases">
        <authorList>
            <consortium name="ELIXIR-Norway"/>
            <consortium name="Elixir Norway"/>
        </authorList>
    </citation>
    <scope>NUCLEOTIDE SEQUENCE</scope>
</reference>
<dbReference type="Pfam" id="PF02121">
    <property type="entry name" value="IP_trans"/>
    <property type="match status" value="1"/>
</dbReference>
<accession>A0ABP0U3C1</accession>
<dbReference type="InterPro" id="IPR006869">
    <property type="entry name" value="DUF547"/>
</dbReference>
<evidence type="ECO:0000259" key="2">
    <source>
        <dbReference type="Pfam" id="PF04784"/>
    </source>
</evidence>
<keyword evidence="4" id="KW-1185">Reference proteome</keyword>
<feature type="domain" description="Phosphatidylinositol transfer protein N-terminal" evidence="1">
    <location>
        <begin position="3"/>
        <end position="243"/>
    </location>
</feature>
<dbReference type="PRINTS" id="PR00391">
    <property type="entry name" value="PITRANSFER"/>
</dbReference>
<gene>
    <name evidence="3" type="ORF">CSSPTR1EN2_LOCUS10788</name>
</gene>
<dbReference type="Pfam" id="PF04784">
    <property type="entry name" value="DUF547"/>
    <property type="match status" value="1"/>
</dbReference>
<evidence type="ECO:0000259" key="1">
    <source>
        <dbReference type="Pfam" id="PF02121"/>
    </source>
</evidence>
<sequence length="855" mass="96877">MVHITEIRVVLPMTVEEFKRGQRYANWKTNEDNTKEGQGGQLLSSVPYEHEVWGEGIYTHSLYRLGDRLPDWVVRLVPSNALVIDEKTWMTYPFIRTIITIPFFHKLKIEMFTMHENDNGTIDNIHNLTETELAIRKVDMVDIAFDPIPKRDYQAKLDPTLFSSEKARRGPLTKEWRGSVAPLMCAYKLVKVEANYWGVQSRAEKLMLSGIRQVVFLTHRNAFCLMDEWFDLTFDEICARESEGRRKLKAAVKQPPIVNPNTGKELVVENGDLSSRGTDDSDPSDIEVEFFEAEMELASQEIKKFGVGHVQGVEGLQLIQQHSEVPERCAVCAARGKLPHPPVLLCKNCNEFFCQSCFSKFHMTSRLKSHLIQKLPEDRMVSLTLNGAANGGPSFGELIEKDKLEMGGTGSYAAAERLTLVMTRSNPESFDGLPLLENEQEKMVLSIKKEVRNVPDVGSVLKEGRQIRAPSKLRRARTSYGVLNEFLESDRKVFQIEASPGPAFPLPEVFCTDKDIRLVSSPPNELSEELLRVLSSLYQQSATSLSLKGLSHTSSNDFGSEQRLDNQNLQEAAAVNTTLETRRNNLAFDPYGVREENNSWETGAYASMLEVTTVPSHETLKESNALLKRLRELVGALKHVEPKKLNHEQRMAFWINVYNSLLLHAYLVYGAPKNHSKRTSLMNKATYIVGDYQYSPLAIEHSILRANSYRPSLSSLLPVHKYKKNDERLASVLEQAEPLISFALACGTRSSPAVRIYTSTNIKAELEAACQDFLVASVGVSRQKHVLIPKILHWYARDFSHDATSLMKWVMLHLPPDQCSPGLDECLKIRPGKQPKYRVSVVPYNWSFRYLLDCQ</sequence>
<dbReference type="Proteomes" id="UP001497512">
    <property type="component" value="Chromosome 18"/>
</dbReference>
<evidence type="ECO:0008006" key="5">
    <source>
        <dbReference type="Google" id="ProtNLM"/>
    </source>
</evidence>
<dbReference type="PANTHER" id="PTHR10658:SF87">
    <property type="entry name" value="PHOSPHATIDYLINOSITOL TRANSFER PROTEIN"/>
    <property type="match status" value="1"/>
</dbReference>
<dbReference type="Pfam" id="PF22586">
    <property type="entry name" value="ANCHR-like_BBOX"/>
    <property type="match status" value="1"/>
</dbReference>